<dbReference type="GeneID" id="14919156"/>
<evidence type="ECO:0008006" key="3">
    <source>
        <dbReference type="Google" id="ProtNLM"/>
    </source>
</evidence>
<name>L8GZH4_ACACF</name>
<dbReference type="Proteomes" id="UP000011083">
    <property type="component" value="Unassembled WGS sequence"/>
</dbReference>
<reference evidence="1 2" key="1">
    <citation type="journal article" date="2013" name="Genome Biol.">
        <title>Genome of Acanthamoeba castellanii highlights extensive lateral gene transfer and early evolution of tyrosine kinase signaling.</title>
        <authorList>
            <person name="Clarke M."/>
            <person name="Lohan A.J."/>
            <person name="Liu B."/>
            <person name="Lagkouvardos I."/>
            <person name="Roy S."/>
            <person name="Zafar N."/>
            <person name="Bertelli C."/>
            <person name="Schilde C."/>
            <person name="Kianianmomeni A."/>
            <person name="Burglin T.R."/>
            <person name="Frech C."/>
            <person name="Turcotte B."/>
            <person name="Kopec K.O."/>
            <person name="Synnott J.M."/>
            <person name="Choo C."/>
            <person name="Paponov I."/>
            <person name="Finkler A."/>
            <person name="Soon Heng Tan C."/>
            <person name="Hutchins A.P."/>
            <person name="Weinmeier T."/>
            <person name="Rattei T."/>
            <person name="Chu J.S."/>
            <person name="Gimenez G."/>
            <person name="Irimia M."/>
            <person name="Rigden D.J."/>
            <person name="Fitzpatrick D.A."/>
            <person name="Lorenzo-Morales J."/>
            <person name="Bateman A."/>
            <person name="Chiu C.H."/>
            <person name="Tang P."/>
            <person name="Hegemann P."/>
            <person name="Fromm H."/>
            <person name="Raoult D."/>
            <person name="Greub G."/>
            <person name="Miranda-Saavedra D."/>
            <person name="Chen N."/>
            <person name="Nash P."/>
            <person name="Ginger M.L."/>
            <person name="Horn M."/>
            <person name="Schaap P."/>
            <person name="Caler L."/>
            <person name="Loftus B."/>
        </authorList>
    </citation>
    <scope>NUCLEOTIDE SEQUENCE [LARGE SCALE GENOMIC DNA]</scope>
    <source>
        <strain evidence="1 2">Neff</strain>
    </source>
</reference>
<dbReference type="KEGG" id="acan:ACA1_136830"/>
<dbReference type="OrthoDB" id="1739418at2759"/>
<dbReference type="AlphaFoldDB" id="L8GZH4"/>
<protein>
    <recommendedName>
        <fullName evidence="3">Polyprotein</fullName>
    </recommendedName>
</protein>
<dbReference type="RefSeq" id="XP_004340400.1">
    <property type="nucleotide sequence ID" value="XM_004340352.1"/>
</dbReference>
<dbReference type="VEuPathDB" id="AmoebaDB:ACA1_136830"/>
<accession>L8GZH4</accession>
<keyword evidence="2" id="KW-1185">Reference proteome</keyword>
<proteinExistence type="predicted"/>
<evidence type="ECO:0000313" key="2">
    <source>
        <dbReference type="Proteomes" id="UP000011083"/>
    </source>
</evidence>
<dbReference type="EMBL" id="KB007956">
    <property type="protein sequence ID" value="ELR18372.1"/>
    <property type="molecule type" value="Genomic_DNA"/>
</dbReference>
<gene>
    <name evidence="1" type="ORF">ACA1_136830</name>
</gene>
<evidence type="ECO:0000313" key="1">
    <source>
        <dbReference type="EMBL" id="ELR18372.1"/>
    </source>
</evidence>
<sequence>MVHAYLIDSRLNKLFWGEAMRTTVYILNHVPGKMLNTTPFKAWSGVPCCTDHICTFRCCAHVLAIHNQSKLSDQVQPSVYLGPANKTSHLHQILLNNTECIVGKWISRL</sequence>
<organism evidence="1 2">
    <name type="scientific">Acanthamoeba castellanii (strain ATCC 30010 / Neff)</name>
    <dbReference type="NCBI Taxonomy" id="1257118"/>
    <lineage>
        <taxon>Eukaryota</taxon>
        <taxon>Amoebozoa</taxon>
        <taxon>Discosea</taxon>
        <taxon>Longamoebia</taxon>
        <taxon>Centramoebida</taxon>
        <taxon>Acanthamoebidae</taxon>
        <taxon>Acanthamoeba</taxon>
    </lineage>
</organism>